<evidence type="ECO:0000313" key="4">
    <source>
        <dbReference type="Proteomes" id="UP000770717"/>
    </source>
</evidence>
<dbReference type="EMBL" id="WNTK01000003">
    <property type="protein sequence ID" value="KAG9487442.1"/>
    <property type="molecule type" value="Genomic_DNA"/>
</dbReference>
<comment type="caution">
    <text evidence="3">The sequence shown here is derived from an EMBL/GenBank/DDBJ whole genome shotgun (WGS) entry which is preliminary data.</text>
</comment>
<dbReference type="SMART" id="SM00406">
    <property type="entry name" value="IGv"/>
    <property type="match status" value="1"/>
</dbReference>
<dbReference type="InterPro" id="IPR036179">
    <property type="entry name" value="Ig-like_dom_sf"/>
</dbReference>
<name>A0A8J6FGE4_ELECQ</name>
<dbReference type="PROSITE" id="PS50835">
    <property type="entry name" value="IG_LIKE"/>
    <property type="match status" value="1"/>
</dbReference>
<feature type="signal peptide" evidence="1">
    <location>
        <begin position="1"/>
        <end position="19"/>
    </location>
</feature>
<protein>
    <recommendedName>
        <fullName evidence="2">Ig-like domain-containing protein</fullName>
    </recommendedName>
</protein>
<proteinExistence type="predicted"/>
<gene>
    <name evidence="3" type="ORF">GDO78_007344</name>
</gene>
<dbReference type="InterPro" id="IPR050150">
    <property type="entry name" value="IgV_Light_Chain"/>
</dbReference>
<feature type="domain" description="Ig-like" evidence="2">
    <location>
        <begin position="19"/>
        <end position="120"/>
    </location>
</feature>
<dbReference type="InterPro" id="IPR007110">
    <property type="entry name" value="Ig-like_dom"/>
</dbReference>
<dbReference type="InterPro" id="IPR013106">
    <property type="entry name" value="Ig_V-set"/>
</dbReference>
<dbReference type="OrthoDB" id="8908372at2759"/>
<evidence type="ECO:0000256" key="1">
    <source>
        <dbReference type="SAM" id="SignalP"/>
    </source>
</evidence>
<accession>A0A8J6FGE4</accession>
<keyword evidence="4" id="KW-1185">Reference proteome</keyword>
<dbReference type="AlphaFoldDB" id="A0A8J6FGE4"/>
<evidence type="ECO:0000259" key="2">
    <source>
        <dbReference type="PROSITE" id="PS50835"/>
    </source>
</evidence>
<feature type="chain" id="PRO_5035256871" description="Ig-like domain-containing protein" evidence="1">
    <location>
        <begin position="20"/>
        <end position="120"/>
    </location>
</feature>
<dbReference type="Proteomes" id="UP000770717">
    <property type="component" value="Unassembled WGS sequence"/>
</dbReference>
<dbReference type="Pfam" id="PF07686">
    <property type="entry name" value="V-set"/>
    <property type="match status" value="1"/>
</dbReference>
<dbReference type="SUPFAM" id="SSF48726">
    <property type="entry name" value="Immunoglobulin"/>
    <property type="match status" value="1"/>
</dbReference>
<dbReference type="Gene3D" id="2.60.40.10">
    <property type="entry name" value="Immunoglobulins"/>
    <property type="match status" value="1"/>
</dbReference>
<reference evidence="3" key="1">
    <citation type="thesis" date="2020" institute="ProQuest LLC" country="789 East Eisenhower Parkway, Ann Arbor, MI, USA">
        <title>Comparative Genomics and Chromosome Evolution.</title>
        <authorList>
            <person name="Mudd A.B."/>
        </authorList>
    </citation>
    <scope>NUCLEOTIDE SEQUENCE</scope>
    <source>
        <strain evidence="3">HN-11 Male</strain>
        <tissue evidence="3">Kidney and liver</tissue>
    </source>
</reference>
<dbReference type="InterPro" id="IPR013783">
    <property type="entry name" value="Ig-like_fold"/>
</dbReference>
<keyword evidence="1" id="KW-0732">Signal</keyword>
<sequence>MVKLQSICLLFLLIVESQAQHSVTQEPSITTSPGQTVRMSCTLGGGLTVASNGVWFYQQKDRNVPRYILYYYTESSKGKGPDVPARFVGSASGNIGYLSINGVQMEDDATYHCATWTGSQ</sequence>
<dbReference type="PANTHER" id="PTHR23267">
    <property type="entry name" value="IMMUNOGLOBULIN LIGHT CHAIN"/>
    <property type="match status" value="1"/>
</dbReference>
<evidence type="ECO:0000313" key="3">
    <source>
        <dbReference type="EMBL" id="KAG9487442.1"/>
    </source>
</evidence>
<organism evidence="3 4">
    <name type="scientific">Eleutherodactylus coqui</name>
    <name type="common">Puerto Rican coqui</name>
    <dbReference type="NCBI Taxonomy" id="57060"/>
    <lineage>
        <taxon>Eukaryota</taxon>
        <taxon>Metazoa</taxon>
        <taxon>Chordata</taxon>
        <taxon>Craniata</taxon>
        <taxon>Vertebrata</taxon>
        <taxon>Euteleostomi</taxon>
        <taxon>Amphibia</taxon>
        <taxon>Batrachia</taxon>
        <taxon>Anura</taxon>
        <taxon>Neobatrachia</taxon>
        <taxon>Hyloidea</taxon>
        <taxon>Eleutherodactylidae</taxon>
        <taxon>Eleutherodactylinae</taxon>
        <taxon>Eleutherodactylus</taxon>
        <taxon>Eleutherodactylus</taxon>
    </lineage>
</organism>